<reference evidence="2" key="1">
    <citation type="submission" date="2021-04" db="EMBL/GenBank/DDBJ databases">
        <authorList>
            <person name="Rodrigo-Torres L."/>
            <person name="Arahal R. D."/>
            <person name="Lucena T."/>
        </authorList>
    </citation>
    <scope>NUCLEOTIDE SEQUENCE</scope>
    <source>
        <strain evidence="2">AS29M-1</strain>
    </source>
</reference>
<dbReference type="RefSeq" id="WP_258543408.1">
    <property type="nucleotide sequence ID" value="NZ_OU015584.1"/>
</dbReference>
<evidence type="ECO:0008006" key="4">
    <source>
        <dbReference type="Google" id="ProtNLM"/>
    </source>
</evidence>
<gene>
    <name evidence="2" type="ORF">CRYO30217_03221</name>
</gene>
<evidence type="ECO:0000256" key="1">
    <source>
        <dbReference type="SAM" id="Phobius"/>
    </source>
</evidence>
<dbReference type="Proteomes" id="UP000683507">
    <property type="component" value="Chromosome"/>
</dbReference>
<evidence type="ECO:0000313" key="3">
    <source>
        <dbReference type="Proteomes" id="UP000683507"/>
    </source>
</evidence>
<feature type="transmembrane region" description="Helical" evidence="1">
    <location>
        <begin position="7"/>
        <end position="23"/>
    </location>
</feature>
<keyword evidence="1" id="KW-0812">Transmembrane</keyword>
<evidence type="ECO:0000313" key="2">
    <source>
        <dbReference type="EMBL" id="CAG5086650.1"/>
    </source>
</evidence>
<dbReference type="KEGG" id="ptan:CRYO30217_03221"/>
<feature type="transmembrane region" description="Helical" evidence="1">
    <location>
        <begin position="92"/>
        <end position="112"/>
    </location>
</feature>
<sequence length="128" mass="14842">MKKFINILFVFSWLIYLVLFIAKKQEISLPYFISCYAADLLAIPLVLGLISVILKKYTANPYFELSAIKVLFACTYFSLLFEWILPSYSSNYISDPIDVLCYFVGGGCYYHITRFIKEKSLRDATTLR</sequence>
<dbReference type="EMBL" id="OU015584">
    <property type="protein sequence ID" value="CAG5086650.1"/>
    <property type="molecule type" value="Genomic_DNA"/>
</dbReference>
<keyword evidence="1" id="KW-0472">Membrane</keyword>
<name>A0A916JQM6_9FLAO</name>
<proteinExistence type="predicted"/>
<accession>A0A916JQM6</accession>
<feature type="transmembrane region" description="Helical" evidence="1">
    <location>
        <begin position="29"/>
        <end position="54"/>
    </location>
</feature>
<feature type="transmembrane region" description="Helical" evidence="1">
    <location>
        <begin position="66"/>
        <end position="86"/>
    </location>
</feature>
<organism evidence="2 3">
    <name type="scientific">Parvicella tangerina</name>
    <dbReference type="NCBI Taxonomy" id="2829795"/>
    <lineage>
        <taxon>Bacteria</taxon>
        <taxon>Pseudomonadati</taxon>
        <taxon>Bacteroidota</taxon>
        <taxon>Flavobacteriia</taxon>
        <taxon>Flavobacteriales</taxon>
        <taxon>Parvicellaceae</taxon>
        <taxon>Parvicella</taxon>
    </lineage>
</organism>
<dbReference type="AlphaFoldDB" id="A0A916JQM6"/>
<keyword evidence="1" id="KW-1133">Transmembrane helix</keyword>
<keyword evidence="3" id="KW-1185">Reference proteome</keyword>
<protein>
    <recommendedName>
        <fullName evidence="4">Magnesium citrate secondary transporter</fullName>
    </recommendedName>
</protein>